<dbReference type="InterPro" id="IPR003146">
    <property type="entry name" value="M14A_act_pep"/>
</dbReference>
<keyword evidence="16" id="KW-1185">Reference proteome</keyword>
<dbReference type="STRING" id="7176.B0WTX0"/>
<evidence type="ECO:0000313" key="14">
    <source>
        <dbReference type="EMBL" id="EDS34662.1"/>
    </source>
</evidence>
<feature type="chain" id="PRO_5011408715" evidence="12">
    <location>
        <begin position="21"/>
        <end position="425"/>
    </location>
</feature>
<evidence type="ECO:0000256" key="4">
    <source>
        <dbReference type="ARBA" id="ARBA00022670"/>
    </source>
</evidence>
<dbReference type="PANTHER" id="PTHR11705">
    <property type="entry name" value="PROTEASE FAMILY M14 CARBOXYPEPTIDASE A,B"/>
    <property type="match status" value="1"/>
</dbReference>
<dbReference type="SUPFAM" id="SSF54897">
    <property type="entry name" value="Protease propeptides/inhibitors"/>
    <property type="match status" value="1"/>
</dbReference>
<dbReference type="HOGENOM" id="CLU_019326_2_1_1"/>
<dbReference type="Gene3D" id="3.30.70.340">
    <property type="entry name" value="Metallocarboxypeptidase-like"/>
    <property type="match status" value="1"/>
</dbReference>
<dbReference type="Proteomes" id="UP000002320">
    <property type="component" value="Unassembled WGS sequence"/>
</dbReference>
<evidence type="ECO:0000256" key="8">
    <source>
        <dbReference type="ARBA" id="ARBA00022833"/>
    </source>
</evidence>
<dbReference type="GO" id="GO:0005615">
    <property type="term" value="C:extracellular space"/>
    <property type="evidence" value="ECO:0007669"/>
    <property type="project" value="TreeGrafter"/>
</dbReference>
<evidence type="ECO:0000256" key="6">
    <source>
        <dbReference type="ARBA" id="ARBA00022729"/>
    </source>
</evidence>
<feature type="active site" description="Proton donor/acceptor" evidence="11">
    <location>
        <position position="381"/>
    </location>
</feature>
<evidence type="ECO:0000256" key="3">
    <source>
        <dbReference type="ARBA" id="ARBA00022645"/>
    </source>
</evidence>
<keyword evidence="8" id="KW-0862">Zinc</keyword>
<comment type="cofactor">
    <cofactor evidence="1">
        <name>Zn(2+)</name>
        <dbReference type="ChEBI" id="CHEBI:29105"/>
    </cofactor>
</comment>
<dbReference type="OrthoDB" id="3626597at2759"/>
<evidence type="ECO:0000313" key="16">
    <source>
        <dbReference type="Proteomes" id="UP000002320"/>
    </source>
</evidence>
<dbReference type="Pfam" id="PF02244">
    <property type="entry name" value="Propep_M14"/>
    <property type="match status" value="1"/>
</dbReference>
<evidence type="ECO:0000313" key="15">
    <source>
        <dbReference type="EnsemblMetazoa" id="CPIJ010805-PA"/>
    </source>
</evidence>
<keyword evidence="9" id="KW-0482">Metalloprotease</keyword>
<evidence type="ECO:0000256" key="1">
    <source>
        <dbReference type="ARBA" id="ARBA00001947"/>
    </source>
</evidence>
<evidence type="ECO:0000256" key="7">
    <source>
        <dbReference type="ARBA" id="ARBA00022801"/>
    </source>
</evidence>
<dbReference type="VEuPathDB" id="VectorBase:CQUJHB013148"/>
<dbReference type="AlphaFoldDB" id="B0WTX0"/>
<reference evidence="15" key="2">
    <citation type="submission" date="2021-02" db="UniProtKB">
        <authorList>
            <consortium name="EnsemblMetazoa"/>
        </authorList>
    </citation>
    <scope>IDENTIFICATION</scope>
    <source>
        <strain evidence="15">JHB</strain>
    </source>
</reference>
<accession>B0WTX0</accession>
<dbReference type="InterPro" id="IPR036990">
    <property type="entry name" value="M14A-like_propep"/>
</dbReference>
<comment type="similarity">
    <text evidence="2 11">Belongs to the peptidase M14 family.</text>
</comment>
<dbReference type="GO" id="GO:0008270">
    <property type="term" value="F:zinc ion binding"/>
    <property type="evidence" value="ECO:0007669"/>
    <property type="project" value="InterPro"/>
</dbReference>
<dbReference type="SUPFAM" id="SSF53187">
    <property type="entry name" value="Zn-dependent exopeptidases"/>
    <property type="match status" value="1"/>
</dbReference>
<protein>
    <submittedName>
        <fullName evidence="14">Carboxypeptidase A1</fullName>
    </submittedName>
</protein>
<proteinExistence type="inferred from homology"/>
<dbReference type="InParanoid" id="B0WTX0"/>
<dbReference type="GO" id="GO:0006508">
    <property type="term" value="P:proteolysis"/>
    <property type="evidence" value="ECO:0007669"/>
    <property type="project" value="UniProtKB-KW"/>
</dbReference>
<dbReference type="PANTHER" id="PTHR11705:SF140">
    <property type="entry name" value="FI02848P-RELATED"/>
    <property type="match status" value="1"/>
</dbReference>
<dbReference type="Pfam" id="PF00246">
    <property type="entry name" value="Peptidase_M14"/>
    <property type="match status" value="1"/>
</dbReference>
<dbReference type="EMBL" id="DS232093">
    <property type="protein sequence ID" value="EDS34662.1"/>
    <property type="molecule type" value="Genomic_DNA"/>
</dbReference>
<evidence type="ECO:0000259" key="13">
    <source>
        <dbReference type="PROSITE" id="PS52035"/>
    </source>
</evidence>
<evidence type="ECO:0000256" key="5">
    <source>
        <dbReference type="ARBA" id="ARBA00022723"/>
    </source>
</evidence>
<keyword evidence="4" id="KW-0645">Protease</keyword>
<dbReference type="PROSITE" id="PS52035">
    <property type="entry name" value="PEPTIDASE_M14"/>
    <property type="match status" value="1"/>
</dbReference>
<dbReference type="Gene3D" id="3.40.630.10">
    <property type="entry name" value="Zn peptidases"/>
    <property type="match status" value="1"/>
</dbReference>
<evidence type="ECO:0000256" key="10">
    <source>
        <dbReference type="ARBA" id="ARBA00023157"/>
    </source>
</evidence>
<evidence type="ECO:0000256" key="2">
    <source>
        <dbReference type="ARBA" id="ARBA00005988"/>
    </source>
</evidence>
<dbReference type="EnsemblMetazoa" id="CPIJ010805-RA">
    <property type="protein sequence ID" value="CPIJ010805-PA"/>
    <property type="gene ID" value="CPIJ010805"/>
</dbReference>
<name>B0WTX0_CULQU</name>
<evidence type="ECO:0000256" key="9">
    <source>
        <dbReference type="ARBA" id="ARBA00023049"/>
    </source>
</evidence>
<sequence length="425" mass="48399">MKLWLPVLGCFLAALAATNGADFNGFQLYLVSVETREQLEKIHELTRNDAYDFWDVPRLNRKARVMVNRRDEGKFEGFLEQHEFDFDIAAENVQQLLNNEKSKNEEHLKKVRRNAGTKSTINFDHYWTLEEVYDFVEEVAAKSDMVTAFDIGTTHEGRPLKALTLSKNGYINMERPVVFIDAGIHAREWATIMTIMHLLHEFTEHPELYAEQLDNTDFVIIPVLNPDGYVFAHQENRLWRKNRAQYNMLCAGVDLNRNFPAMWRFTSNACTSSYAGPFTTSEPETRAMMSLMDQYKAAMVMYVAVHTSGEMVLWPWGYKATYVDNWEEHDELGKQAAAAIVAVGGPEWTVGNSVEVLNYEASGATDDYAYTVGARLAYTIELKGAGTTGFEIAAEEISKCTRETMELYKVFFKYAGGLALPNKDQ</sequence>
<keyword evidence="5" id="KW-0479">Metal-binding</keyword>
<dbReference type="SMART" id="SM00631">
    <property type="entry name" value="Zn_pept"/>
    <property type="match status" value="1"/>
</dbReference>
<dbReference type="FunFam" id="3.40.630.10:FF:000084">
    <property type="entry name" value="Carboxypeptidase B2"/>
    <property type="match status" value="1"/>
</dbReference>
<keyword evidence="3 14" id="KW-0121">Carboxypeptidase</keyword>
<evidence type="ECO:0000256" key="12">
    <source>
        <dbReference type="SAM" id="SignalP"/>
    </source>
</evidence>
<keyword evidence="6 12" id="KW-0732">Signal</keyword>
<reference evidence="14" key="1">
    <citation type="submission" date="2007-03" db="EMBL/GenBank/DDBJ databases">
        <title>Annotation of Culex pipiens quinquefasciatus.</title>
        <authorList>
            <consortium name="The Broad Institute Genome Sequencing Platform"/>
            <person name="Atkinson P.W."/>
            <person name="Hemingway J."/>
            <person name="Christensen B.M."/>
            <person name="Higgs S."/>
            <person name="Kodira C."/>
            <person name="Hannick L."/>
            <person name="Megy K."/>
            <person name="O'Leary S."/>
            <person name="Pearson M."/>
            <person name="Haas B.J."/>
            <person name="Mauceli E."/>
            <person name="Wortman J.R."/>
            <person name="Lee N.H."/>
            <person name="Guigo R."/>
            <person name="Stanke M."/>
            <person name="Alvarado L."/>
            <person name="Amedeo P."/>
            <person name="Antoine C.H."/>
            <person name="Arensburger P."/>
            <person name="Bidwell S.L."/>
            <person name="Crawford M."/>
            <person name="Camaro F."/>
            <person name="Devon K."/>
            <person name="Engels R."/>
            <person name="Hammond M."/>
            <person name="Howarth C."/>
            <person name="Koehrsen M."/>
            <person name="Lawson D."/>
            <person name="Montgomery P."/>
            <person name="Nene V."/>
            <person name="Nusbaum C."/>
            <person name="Puiu D."/>
            <person name="Romero-Severson J."/>
            <person name="Severson D.W."/>
            <person name="Shumway M."/>
            <person name="Sisk P."/>
            <person name="Stolte C."/>
            <person name="Zeng Q."/>
            <person name="Eisenstadt E."/>
            <person name="Fraser-Liggett C."/>
            <person name="Strausberg R."/>
            <person name="Galagan J."/>
            <person name="Birren B."/>
            <person name="Collins F.H."/>
        </authorList>
    </citation>
    <scope>NUCLEOTIDE SEQUENCE [LARGE SCALE GENOMIC DNA]</scope>
    <source>
        <strain evidence="14">JHB</strain>
    </source>
</reference>
<organism>
    <name type="scientific">Culex quinquefasciatus</name>
    <name type="common">Southern house mosquito</name>
    <name type="synonym">Culex pungens</name>
    <dbReference type="NCBI Taxonomy" id="7176"/>
    <lineage>
        <taxon>Eukaryota</taxon>
        <taxon>Metazoa</taxon>
        <taxon>Ecdysozoa</taxon>
        <taxon>Arthropoda</taxon>
        <taxon>Hexapoda</taxon>
        <taxon>Insecta</taxon>
        <taxon>Pterygota</taxon>
        <taxon>Neoptera</taxon>
        <taxon>Endopterygota</taxon>
        <taxon>Diptera</taxon>
        <taxon>Nematocera</taxon>
        <taxon>Culicoidea</taxon>
        <taxon>Culicidae</taxon>
        <taxon>Culicinae</taxon>
        <taxon>Culicini</taxon>
        <taxon>Culex</taxon>
        <taxon>Culex</taxon>
    </lineage>
</organism>
<evidence type="ECO:0000256" key="11">
    <source>
        <dbReference type="PROSITE-ProRule" id="PRU01379"/>
    </source>
</evidence>
<feature type="domain" description="Peptidase M14" evidence="13">
    <location>
        <begin position="125"/>
        <end position="415"/>
    </location>
</feature>
<dbReference type="InterPro" id="IPR000834">
    <property type="entry name" value="Peptidase_M14"/>
</dbReference>
<keyword evidence="7" id="KW-0378">Hydrolase</keyword>
<dbReference type="VEuPathDB" id="VectorBase:CPIJ010805"/>
<feature type="signal peptide" evidence="12">
    <location>
        <begin position="1"/>
        <end position="20"/>
    </location>
</feature>
<keyword evidence="10" id="KW-1015">Disulfide bond</keyword>
<gene>
    <name evidence="15" type="primary">6043141</name>
    <name evidence="14" type="ORF">CpipJ_CPIJ010805</name>
</gene>
<dbReference type="GO" id="GO:0004181">
    <property type="term" value="F:metallocarboxypeptidase activity"/>
    <property type="evidence" value="ECO:0007669"/>
    <property type="project" value="InterPro"/>
</dbReference>
<dbReference type="PRINTS" id="PR00765">
    <property type="entry name" value="CRBOXYPTASEA"/>
</dbReference>
<dbReference type="OMA" id="KMYPFSG"/>
<dbReference type="KEGG" id="cqu:CpipJ_CPIJ010805"/>
<dbReference type="eggNOG" id="KOG2650">
    <property type="taxonomic scope" value="Eukaryota"/>
</dbReference>